<dbReference type="Proteomes" id="UP001229409">
    <property type="component" value="Unassembled WGS sequence"/>
</dbReference>
<comment type="caution">
    <text evidence="2">The sequence shown here is derived from an EMBL/GenBank/DDBJ whole genome shotgun (WGS) entry which is preliminary data.</text>
</comment>
<protein>
    <submittedName>
        <fullName evidence="2">Uncharacterized protein</fullName>
    </submittedName>
</protein>
<evidence type="ECO:0000313" key="3">
    <source>
        <dbReference type="Proteomes" id="UP001229409"/>
    </source>
</evidence>
<dbReference type="EMBL" id="JARVWT010000006">
    <property type="protein sequence ID" value="MDH2332491.1"/>
    <property type="molecule type" value="Genomic_DNA"/>
</dbReference>
<keyword evidence="1" id="KW-0472">Membrane</keyword>
<dbReference type="RefSeq" id="WP_279834863.1">
    <property type="nucleotide sequence ID" value="NZ_JARVWT010000006.1"/>
</dbReference>
<evidence type="ECO:0000256" key="1">
    <source>
        <dbReference type="SAM" id="Phobius"/>
    </source>
</evidence>
<dbReference type="AlphaFoldDB" id="A0AAP4A0N1"/>
<feature type="transmembrane region" description="Helical" evidence="1">
    <location>
        <begin position="60"/>
        <end position="80"/>
    </location>
</feature>
<organism evidence="2 3">
    <name type="scientific">Paenibacillus polymyxa</name>
    <name type="common">Bacillus polymyxa</name>
    <dbReference type="NCBI Taxonomy" id="1406"/>
    <lineage>
        <taxon>Bacteria</taxon>
        <taxon>Bacillati</taxon>
        <taxon>Bacillota</taxon>
        <taxon>Bacilli</taxon>
        <taxon>Bacillales</taxon>
        <taxon>Paenibacillaceae</taxon>
        <taxon>Paenibacillus</taxon>
    </lineage>
</organism>
<accession>A0AAP4A0N1</accession>
<evidence type="ECO:0000313" key="2">
    <source>
        <dbReference type="EMBL" id="MDH2332491.1"/>
    </source>
</evidence>
<name>A0AAP4A0N1_PAEPO</name>
<feature type="transmembrane region" description="Helical" evidence="1">
    <location>
        <begin position="35"/>
        <end position="54"/>
    </location>
</feature>
<gene>
    <name evidence="2" type="ORF">QDS18_16650</name>
</gene>
<proteinExistence type="predicted"/>
<reference evidence="2" key="1">
    <citation type="submission" date="2023-04" db="EMBL/GenBank/DDBJ databases">
        <title>Uncovering the Secrets of Slow-Growing Bacteria in Tropical Savanna Soil through Cultivation and Genomic Analysis.</title>
        <authorList>
            <person name="Goncalves O.S."/>
            <person name="Santana M.F."/>
        </authorList>
    </citation>
    <scope>NUCLEOTIDE SEQUENCE</scope>
    <source>
        <strain evidence="2">ANTI</strain>
    </source>
</reference>
<keyword evidence="1" id="KW-1133">Transmembrane helix</keyword>
<sequence>MEGNSKLLYVESEIQKALSSKFYFRAFRDRAIARAFKILIVLLGSAVTVILGVSESGTGKIVALILSGVITIVNSVDALFNYQAKATNLIDYYAKLDSLILEIQYYRAGRSSADITVEKADEFFEKLLQAHSDFYNNRSETIKSSFIAGDDVQSNNKLGEHRTPQ</sequence>
<keyword evidence="1" id="KW-0812">Transmembrane</keyword>